<evidence type="ECO:0008006" key="3">
    <source>
        <dbReference type="Google" id="ProtNLM"/>
    </source>
</evidence>
<sequence>MILKDVITYLDSENYIIHNTPCMICGSQLEIEGLYVETILGLPHHLCICRCPNCGEEKVFIFSAPYLKDELVIPPEHALN</sequence>
<reference evidence="1 2" key="1">
    <citation type="submission" date="2016-11" db="EMBL/GenBank/DDBJ databases">
        <authorList>
            <person name="Jaros S."/>
            <person name="Januszkiewicz K."/>
            <person name="Wedrychowicz H."/>
        </authorList>
    </citation>
    <scope>NUCLEOTIDE SEQUENCE [LARGE SCALE GENOMIC DNA]</scope>
    <source>
        <strain evidence="1 2">DSM 3090</strain>
    </source>
</reference>
<gene>
    <name evidence="1" type="ORF">SAMN02745248_01710</name>
</gene>
<proteinExistence type="predicted"/>
<dbReference type="RefSeq" id="WP_072903679.1">
    <property type="nucleotide sequence ID" value="NZ_FRAD01000013.1"/>
</dbReference>
<evidence type="ECO:0000313" key="1">
    <source>
        <dbReference type="EMBL" id="SHK07627.1"/>
    </source>
</evidence>
<dbReference type="Proteomes" id="UP000183952">
    <property type="component" value="Unassembled WGS sequence"/>
</dbReference>
<dbReference type="STRING" id="1121331.SAMN02745248_01710"/>
<name>A0A1M6PI83_9CLOT</name>
<protein>
    <recommendedName>
        <fullName evidence="3">Metal-binding protein</fullName>
    </recommendedName>
</protein>
<evidence type="ECO:0000313" key="2">
    <source>
        <dbReference type="Proteomes" id="UP000183952"/>
    </source>
</evidence>
<dbReference type="OrthoDB" id="1913450at2"/>
<dbReference type="EMBL" id="FRAD01000013">
    <property type="protein sequence ID" value="SHK07627.1"/>
    <property type="molecule type" value="Genomic_DNA"/>
</dbReference>
<dbReference type="AlphaFoldDB" id="A0A1M6PI83"/>
<keyword evidence="2" id="KW-1185">Reference proteome</keyword>
<accession>A0A1M6PI83</accession>
<organism evidence="1 2">
    <name type="scientific">Hathewaya proteolytica DSM 3090</name>
    <dbReference type="NCBI Taxonomy" id="1121331"/>
    <lineage>
        <taxon>Bacteria</taxon>
        <taxon>Bacillati</taxon>
        <taxon>Bacillota</taxon>
        <taxon>Clostridia</taxon>
        <taxon>Eubacteriales</taxon>
        <taxon>Clostridiaceae</taxon>
        <taxon>Hathewaya</taxon>
    </lineage>
</organism>